<proteinExistence type="predicted"/>
<dbReference type="Proteomes" id="UP000036464">
    <property type="component" value="Unassembled WGS sequence"/>
</dbReference>
<protein>
    <recommendedName>
        <fullName evidence="4">Tape measure protein</fullName>
    </recommendedName>
</protein>
<accession>A0ABR5FA98</accession>
<feature type="compositionally biased region" description="Basic and acidic residues" evidence="1">
    <location>
        <begin position="91"/>
        <end position="102"/>
    </location>
</feature>
<evidence type="ECO:0000313" key="2">
    <source>
        <dbReference type="EMBL" id="KLO25904.1"/>
    </source>
</evidence>
<sequence>MTDYSLGRAHGKIEIDYSGAGAQKAIRDLDRTATSAEELDSSLTKTQKSLRETERELDSTAKTTRSYGDDVDDATESHERFSDSARTAAHAVRDLDDVEERHSHRGRIRTRDRDHDTDAMRRSIDELHNLRNAINDADNAAFGVSKGLHVASAALAMFGPEGRVAALGLERVATKLGIVSDVASGAGHHVRDFVKHIASFELGVGKISGLALGGGALGGLAGLGGAAGLMGVTQVAGAVRQLSGALGLLPAAISAAAFSMGTLKIAFHGVGDALKDMMADDPKKFLEDIKNMGPVAGKAMLQIAQFRNMFKLGAATIQDSFFAQVINDIQPLVQTWMPALGAGMSQVAGMYGQMAHQFAGLLMQPQIMQGFQLFIENISKGLQAMAPAMAPLLKIFTQLTVIGSSFFEQIGGRISQMLGFFSDVIDKAAQSGSLQRWIQSGIDGISHLINVVYSVGAAFNNIMDIADRFGGGGLLGWLDKVAAQLNGWTQSDQGQSKLIDFFTVLRQATDAFTPMLQPILEGLVSLGAAFTKLGIAIAPGWQTFFNTFAATMDQLGPSITGMAPALNQFLIGLSSAFSQLMAAVGPQLPQLFKGMSDSFVALLPQLQPLTQAFLELVNSVGPQLPKLFGSITDFLISTQPYWPIIIGFVRDFVTILTGLINGSTGITDFFTGLLTKLGDAVKPGLKRLGEDGGKALLEGLVKGLGDMTGINAVIDQVKRIMHGISDFFQHSPAKKGPFSGDGYTGTVGRKMITDMAAGMTAAAGSVSGAAASVMSGAAASFVGAPAAGGAGSLGGALLPDRIAGADNSILSAYLNHQFDENRGLKGFAKSFGQFGDIGQGLSDLASQFSSLAMGLLGFRGDLVTPVWHKTISDEELARRKNTGIGKNPPGLPWEALLGPGAANMPQSTPLNIGRDASSEQIQQAIISAGRMRGLSDEAIQTALAIAGDESGYRNLLYGDRDSLGIYQQRSSWGTPEQRTDPNYAINKFYEAFAKQLATTSDPFTAGVLTQNPQLGSGAASSDYAKAVRAQMERAGQILAQSPSNGNGTAWNDVLGLGPTPAVAGFGTPGMPQGVSNALALATSANGKPYDFGGAGDAIHQFLYDCSGFMSDIYNALTGQATGVRRFSTTSDFSKLGFLPGFDPNSTFNIGVTPLPGSQGHMAGTLAGVNVESGGPTSTTQFGGTAAGARDKQFSMQYHLPNSMIVGMSAGDVVPMLMGPDGKPISAPDFGIGTKSPGAGNLQRYPLGAQNPMLANYPNGINDPELASRIAAAQAPGASNEMVGSTLNDISRNIAQLKATDETGNADQIEALTRVQSTLSNEHGFTQQNPLQQIQQGAGNIGKVVNDVFSDIKSGVEALGATQDTTDRLVYGLRNSEDVVKIVENSQKWLTFASNIATTVADVANTVGDFAGMAPSIMGADEVGKAARGVSEVASIVSGAIQGVNQAITLGIQIYHVVGSYVGRFMSSLVGFGQGDLMGDIRYLLDTNTNQLRTYSEQNPLDKRVGDVPTWMRWYDHQGVPTTSPGVGQLNIYAGPGQSAAEMMTESMWMVNSGSLNGAMSAANF</sequence>
<keyword evidence="3" id="KW-1185">Reference proteome</keyword>
<feature type="compositionally biased region" description="Basic and acidic residues" evidence="1">
    <location>
        <begin position="49"/>
        <end position="59"/>
    </location>
</feature>
<dbReference type="RefSeq" id="WP_047321242.1">
    <property type="nucleotide sequence ID" value="NZ_LDPO01000027.1"/>
</dbReference>
<organism evidence="2 3">
    <name type="scientific">Mycolicibacter heraklionensis</name>
    <dbReference type="NCBI Taxonomy" id="512402"/>
    <lineage>
        <taxon>Bacteria</taxon>
        <taxon>Bacillati</taxon>
        <taxon>Actinomycetota</taxon>
        <taxon>Actinomycetes</taxon>
        <taxon>Mycobacteriales</taxon>
        <taxon>Mycobacteriaceae</taxon>
        <taxon>Mycolicibacter</taxon>
    </lineage>
</organism>
<comment type="caution">
    <text evidence="2">The sequence shown here is derived from an EMBL/GenBank/DDBJ whole genome shotgun (WGS) entry which is preliminary data.</text>
</comment>
<reference evidence="2 3" key="1">
    <citation type="submission" date="2015-05" db="EMBL/GenBank/DDBJ databases">
        <title>Genome sequence of Mycobacterium heraklionense Davo strain.</title>
        <authorList>
            <person name="Greninger A.L."/>
            <person name="Cunningham G."/>
            <person name="Miller S."/>
        </authorList>
    </citation>
    <scope>NUCLEOTIDE SEQUENCE [LARGE SCALE GENOMIC DNA]</scope>
    <source>
        <strain evidence="2 3">Davo</strain>
    </source>
</reference>
<dbReference type="EMBL" id="LDPO01000027">
    <property type="protein sequence ID" value="KLO25904.1"/>
    <property type="molecule type" value="Genomic_DNA"/>
</dbReference>
<dbReference type="Gene3D" id="3.90.1720.10">
    <property type="entry name" value="endopeptidase domain like (from Nostoc punctiforme)"/>
    <property type="match status" value="1"/>
</dbReference>
<feature type="region of interest" description="Disordered" evidence="1">
    <location>
        <begin position="33"/>
        <end position="115"/>
    </location>
</feature>
<evidence type="ECO:0000313" key="3">
    <source>
        <dbReference type="Proteomes" id="UP000036464"/>
    </source>
</evidence>
<gene>
    <name evidence="2" type="ORF">ABW16_21585</name>
</gene>
<name>A0ABR5FA98_9MYCO</name>
<evidence type="ECO:0008006" key="4">
    <source>
        <dbReference type="Google" id="ProtNLM"/>
    </source>
</evidence>
<evidence type="ECO:0000256" key="1">
    <source>
        <dbReference type="SAM" id="MobiDB-lite"/>
    </source>
</evidence>